<dbReference type="Proteomes" id="UP000199441">
    <property type="component" value="Unassembled WGS sequence"/>
</dbReference>
<protein>
    <recommendedName>
        <fullName evidence="3">Glyceraldehyde-3-phosphate dehydrogenase</fullName>
    </recommendedName>
</protein>
<proteinExistence type="predicted"/>
<reference evidence="2" key="1">
    <citation type="submission" date="2016-10" db="EMBL/GenBank/DDBJ databases">
        <authorList>
            <person name="Varghese N."/>
            <person name="Submissions S."/>
        </authorList>
    </citation>
    <scope>NUCLEOTIDE SEQUENCE [LARGE SCALE GENOMIC DNA]</scope>
    <source>
        <strain evidence="2">DSM 26922</strain>
    </source>
</reference>
<evidence type="ECO:0000313" key="2">
    <source>
        <dbReference type="Proteomes" id="UP000199441"/>
    </source>
</evidence>
<dbReference type="EMBL" id="FNOI01000001">
    <property type="protein sequence ID" value="SDW34071.1"/>
    <property type="molecule type" value="Genomic_DNA"/>
</dbReference>
<evidence type="ECO:0000313" key="1">
    <source>
        <dbReference type="EMBL" id="SDW34071.1"/>
    </source>
</evidence>
<gene>
    <name evidence="1" type="ORF">SAMN04488001_0904</name>
</gene>
<sequence>MTDKIAIVLAVLICGILAADHFVFGWDLHIFLGRKLLQLTNYLAFWR</sequence>
<dbReference type="AlphaFoldDB" id="A0A1H2SQY2"/>
<accession>A0A1H2SQY2</accession>
<organism evidence="1 2">
    <name type="scientific">Litoreibacter albidus</name>
    <dbReference type="NCBI Taxonomy" id="670155"/>
    <lineage>
        <taxon>Bacteria</taxon>
        <taxon>Pseudomonadati</taxon>
        <taxon>Pseudomonadota</taxon>
        <taxon>Alphaproteobacteria</taxon>
        <taxon>Rhodobacterales</taxon>
        <taxon>Roseobacteraceae</taxon>
        <taxon>Litoreibacter</taxon>
    </lineage>
</organism>
<evidence type="ECO:0008006" key="3">
    <source>
        <dbReference type="Google" id="ProtNLM"/>
    </source>
</evidence>
<name>A0A1H2SQY2_9RHOB</name>
<dbReference type="RefSeq" id="WP_170833379.1">
    <property type="nucleotide sequence ID" value="NZ_FNOI01000001.1"/>
</dbReference>
<keyword evidence="2" id="KW-1185">Reference proteome</keyword>